<protein>
    <submittedName>
        <fullName evidence="1">Uncharacterized protein</fullName>
    </submittedName>
</protein>
<sequence>MTAEELREKLVARCRAIDDELRGREHIMRKAAEEHHAVIETLRKQYDAFSYLIPMLDDILGRDDGS</sequence>
<dbReference type="AlphaFoldDB" id="A0A0F9QCI5"/>
<evidence type="ECO:0000313" key="1">
    <source>
        <dbReference type="EMBL" id="KKN10936.1"/>
    </source>
</evidence>
<accession>A0A0F9QCI5</accession>
<reference evidence="1" key="1">
    <citation type="journal article" date="2015" name="Nature">
        <title>Complex archaea that bridge the gap between prokaryotes and eukaryotes.</title>
        <authorList>
            <person name="Spang A."/>
            <person name="Saw J.H."/>
            <person name="Jorgensen S.L."/>
            <person name="Zaremba-Niedzwiedzka K."/>
            <person name="Martijn J."/>
            <person name="Lind A.E."/>
            <person name="van Eijk R."/>
            <person name="Schleper C."/>
            <person name="Guy L."/>
            <person name="Ettema T.J."/>
        </authorList>
    </citation>
    <scope>NUCLEOTIDE SEQUENCE</scope>
</reference>
<comment type="caution">
    <text evidence="1">The sequence shown here is derived from an EMBL/GenBank/DDBJ whole genome shotgun (WGS) entry which is preliminary data.</text>
</comment>
<gene>
    <name evidence="1" type="ORF">LCGC14_1031650</name>
</gene>
<proteinExistence type="predicted"/>
<organism evidence="1">
    <name type="scientific">marine sediment metagenome</name>
    <dbReference type="NCBI Taxonomy" id="412755"/>
    <lineage>
        <taxon>unclassified sequences</taxon>
        <taxon>metagenomes</taxon>
        <taxon>ecological metagenomes</taxon>
    </lineage>
</organism>
<name>A0A0F9QCI5_9ZZZZ</name>
<dbReference type="EMBL" id="LAZR01004191">
    <property type="protein sequence ID" value="KKN10936.1"/>
    <property type="molecule type" value="Genomic_DNA"/>
</dbReference>